<comment type="caution">
    <text evidence="5">The sequence shown here is derived from an EMBL/GenBank/DDBJ whole genome shotgun (WGS) entry which is preliminary data.</text>
</comment>
<dbReference type="EMBL" id="VLKQ01000002">
    <property type="protein sequence ID" value="TWI14561.1"/>
    <property type="molecule type" value="Genomic_DNA"/>
</dbReference>
<dbReference type="OrthoDB" id="14196at2"/>
<evidence type="ECO:0000256" key="1">
    <source>
        <dbReference type="PROSITE-ProRule" id="PRU00278"/>
    </source>
</evidence>
<organism evidence="5 6">
    <name type="scientific">Flavobacterium cauense R2A-7</name>
    <dbReference type="NCBI Taxonomy" id="1341154"/>
    <lineage>
        <taxon>Bacteria</taxon>
        <taxon>Pseudomonadati</taxon>
        <taxon>Bacteroidota</taxon>
        <taxon>Flavobacteriia</taxon>
        <taxon>Flavobacteriales</taxon>
        <taxon>Flavobacteriaceae</taxon>
        <taxon>Flavobacterium</taxon>
    </lineage>
</organism>
<dbReference type="AlphaFoldDB" id="V6RYK3"/>
<dbReference type="Gene3D" id="3.10.50.40">
    <property type="match status" value="2"/>
</dbReference>
<evidence type="ECO:0000256" key="3">
    <source>
        <dbReference type="SAM" id="SignalP"/>
    </source>
</evidence>
<feature type="signal peptide" evidence="3">
    <location>
        <begin position="1"/>
        <end position="20"/>
    </location>
</feature>
<feature type="chain" id="PRO_5030178644" evidence="3">
    <location>
        <begin position="21"/>
        <end position="656"/>
    </location>
</feature>
<sequence length="656" mass="75993">MKLKQVLIGLFIAANAVSFAQDNKKEVLFTIDEKPFYTEEFARVYKKNLDLVKDDSQKDLNHYLDLFIGYKLKVEKANKLGLQNNSAYQNELKSYRAQLSKNYVTDTKVTKELIEEAYKRSLKEIKASHILFTLDENAEPADTLKVYNQAMEVRKKILGGENFETMATQYSQDPSVKENKGDLGWFSVFRMVYAFESAAYKTKKGEVSLPVRTRFGYHLIKVNDIRDNRGQVTVAHIMTLNGQNETEAAAAKSTIDDVYKKLKQGEAFESLAQQFSQDKSSSGKGGQLQRFGSGELSSEEFENMAFSLKEKGQISEPFQSQFGWHIIKLIDKHPIKPLEETEMDFDAKIRKDDRSRLINASLNEKLRKKYPVKREEKAYKKALSLVTDKYYKQEWELPSDMKGMNEKLFTINKEKTVTVPAFLNYVYAQQKTNSTLKPISKLVDKMYTKFVEEQLANYYNDNLEKEFPDFANVMDEYRDGLLLFDLMEKEIWTKAKTDTLGLRNFYEKNKANYQWKDRVEANVFSSTKEDAIKKAEKFLKKKKSIDFIKEHLNTNGSVSIMVKSGIFEIGDAALPKHQNFNLGITDISHEGNYYFITQVNKKLDKGPKKLEETRGKAINDYQQYLEANWVDELKKEFTVKVNQEVFTKIKSQLQTK</sequence>
<keyword evidence="6" id="KW-1185">Reference proteome</keyword>
<gene>
    <name evidence="5" type="ORF">IP98_00518</name>
</gene>
<dbReference type="SUPFAM" id="SSF54534">
    <property type="entry name" value="FKBP-like"/>
    <property type="match status" value="2"/>
</dbReference>
<dbReference type="PROSITE" id="PS50198">
    <property type="entry name" value="PPIC_PPIASE_2"/>
    <property type="match status" value="2"/>
</dbReference>
<feature type="domain" description="PpiC" evidence="4">
    <location>
        <begin position="229"/>
        <end position="331"/>
    </location>
</feature>
<accession>V6RYK3</accession>
<dbReference type="InterPro" id="IPR046357">
    <property type="entry name" value="PPIase_dom_sf"/>
</dbReference>
<feature type="domain" description="PpiC" evidence="4">
    <location>
        <begin position="122"/>
        <end position="224"/>
    </location>
</feature>
<dbReference type="STRING" id="1341154.FCR2A7T_17210"/>
<dbReference type="RefSeq" id="WP_023570848.1">
    <property type="nucleotide sequence ID" value="NZ_AVBI01000016.1"/>
</dbReference>
<feature type="region of interest" description="Disordered" evidence="2">
    <location>
        <begin position="273"/>
        <end position="296"/>
    </location>
</feature>
<evidence type="ECO:0000256" key="2">
    <source>
        <dbReference type="SAM" id="MobiDB-lite"/>
    </source>
</evidence>
<protein>
    <submittedName>
        <fullName evidence="5">Peptidyl-prolyl cis-trans isomerase SurA</fullName>
    </submittedName>
</protein>
<evidence type="ECO:0000313" key="6">
    <source>
        <dbReference type="Proteomes" id="UP000319848"/>
    </source>
</evidence>
<dbReference type="Pfam" id="PF00639">
    <property type="entry name" value="Rotamase"/>
    <property type="match status" value="2"/>
</dbReference>
<keyword evidence="3" id="KW-0732">Signal</keyword>
<dbReference type="InterPro" id="IPR050245">
    <property type="entry name" value="PrsA_foldase"/>
</dbReference>
<name>V6RYK3_9FLAO</name>
<reference evidence="5 6" key="1">
    <citation type="journal article" date="2015" name="Stand. Genomic Sci.">
        <title>Genomic Encyclopedia of Bacterial and Archaeal Type Strains, Phase III: the genomes of soil and plant-associated and newly described type strains.</title>
        <authorList>
            <person name="Whitman W.B."/>
            <person name="Woyke T."/>
            <person name="Klenk H.P."/>
            <person name="Zhou Y."/>
            <person name="Lilburn T.G."/>
            <person name="Beck B.J."/>
            <person name="De Vos P."/>
            <person name="Vandamme P."/>
            <person name="Eisen J.A."/>
            <person name="Garrity G."/>
            <person name="Hugenholtz P."/>
            <person name="Kyrpides N.C."/>
        </authorList>
    </citation>
    <scope>NUCLEOTIDE SEQUENCE [LARGE SCALE GENOMIC DNA]</scope>
    <source>
        <strain evidence="5 6">CGMCC 1.7270</strain>
    </source>
</reference>
<keyword evidence="1" id="KW-0697">Rotamase</keyword>
<evidence type="ECO:0000313" key="5">
    <source>
        <dbReference type="EMBL" id="TWI14561.1"/>
    </source>
</evidence>
<evidence type="ECO:0000259" key="4">
    <source>
        <dbReference type="PROSITE" id="PS50198"/>
    </source>
</evidence>
<dbReference type="InterPro" id="IPR000297">
    <property type="entry name" value="PPIase_PpiC"/>
</dbReference>
<dbReference type="GO" id="GO:0003755">
    <property type="term" value="F:peptidyl-prolyl cis-trans isomerase activity"/>
    <property type="evidence" value="ECO:0007669"/>
    <property type="project" value="UniProtKB-KW"/>
</dbReference>
<keyword evidence="1 5" id="KW-0413">Isomerase</keyword>
<feature type="compositionally biased region" description="Low complexity" evidence="2">
    <location>
        <begin position="273"/>
        <end position="282"/>
    </location>
</feature>
<dbReference type="PANTHER" id="PTHR47245:SF2">
    <property type="entry name" value="PEPTIDYL-PROLYL CIS-TRANS ISOMERASE HP_0175-RELATED"/>
    <property type="match status" value="1"/>
</dbReference>
<dbReference type="PANTHER" id="PTHR47245">
    <property type="entry name" value="PEPTIDYLPROLYL ISOMERASE"/>
    <property type="match status" value="1"/>
</dbReference>
<proteinExistence type="predicted"/>
<dbReference type="Proteomes" id="UP000319848">
    <property type="component" value="Unassembled WGS sequence"/>
</dbReference>